<dbReference type="SUPFAM" id="SSF51197">
    <property type="entry name" value="Clavaminate synthase-like"/>
    <property type="match status" value="1"/>
</dbReference>
<dbReference type="AlphaFoldDB" id="A0A1N7LUH7"/>
<sequence>MNTEILAEIKPFSSEWWDFFLKENGNFTETKVFKGVISDADVVLLNEEIVKILQELYLLKTNKYGFRIYLDGKEQDNTFMTNLFENHAPFDNENITEYFNRVFSDKKFGMIINHTEKFSEELARNVLLKIQPLLDKVGIPLTGLSAHILIGNYGWTPLGIHQDTRGENVIHFHLGPGPKIMYNWNEEDYKELTGKKDNNKDVEPLLPYAESYPFETGDLYYMPWNKYHIGFSDQFSVGLTIWFNNPTKRSFTTAILDALHLQHLNEDDEILSPNKDKDIDLTFENIKSVLNLNENLKGLTFIDLLKYLHKEYKLAILSNGGWASIPVTLSDKIKYEIDNYEILDNKKIITPYPFKTFYEKIDDELVIFARGYKVKIRYHDELINIIDKLNQNKEELVTDLLSNLIVDWPVEAGLYFLSLLYDKRAINIVETNQLK</sequence>
<dbReference type="Proteomes" id="UP000185781">
    <property type="component" value="Unassembled WGS sequence"/>
</dbReference>
<evidence type="ECO:0008006" key="3">
    <source>
        <dbReference type="Google" id="ProtNLM"/>
    </source>
</evidence>
<gene>
    <name evidence="1" type="ORF">SAMN05421785_102501</name>
</gene>
<proteinExistence type="predicted"/>
<accession>A0A1N7LUH7</accession>
<protein>
    <recommendedName>
        <fullName evidence="3">JmjC domain-containing protein</fullName>
    </recommendedName>
</protein>
<dbReference type="STRING" id="373672.SAMN05421785_102501"/>
<dbReference type="RefSeq" id="WP_076390945.1">
    <property type="nucleotide sequence ID" value="NZ_FTOV01000002.1"/>
</dbReference>
<evidence type="ECO:0000313" key="1">
    <source>
        <dbReference type="EMBL" id="SIS77361.1"/>
    </source>
</evidence>
<reference evidence="1 2" key="1">
    <citation type="submission" date="2017-01" db="EMBL/GenBank/DDBJ databases">
        <authorList>
            <person name="Mah S.A."/>
            <person name="Swanson W.J."/>
            <person name="Moy G.W."/>
            <person name="Vacquier V.D."/>
        </authorList>
    </citation>
    <scope>NUCLEOTIDE SEQUENCE [LARGE SCALE GENOMIC DNA]</scope>
    <source>
        <strain evidence="1 2">DSM 18014</strain>
    </source>
</reference>
<dbReference type="EMBL" id="FTOV01000002">
    <property type="protein sequence ID" value="SIS77361.1"/>
    <property type="molecule type" value="Genomic_DNA"/>
</dbReference>
<evidence type="ECO:0000313" key="2">
    <source>
        <dbReference type="Proteomes" id="UP000185781"/>
    </source>
</evidence>
<name>A0A1N7LUH7_9FLAO</name>
<organism evidence="1 2">
    <name type="scientific">Chryseobacterium gambrini</name>
    <dbReference type="NCBI Taxonomy" id="373672"/>
    <lineage>
        <taxon>Bacteria</taxon>
        <taxon>Pseudomonadati</taxon>
        <taxon>Bacteroidota</taxon>
        <taxon>Flavobacteriia</taxon>
        <taxon>Flavobacteriales</taxon>
        <taxon>Weeksellaceae</taxon>
        <taxon>Chryseobacterium group</taxon>
        <taxon>Chryseobacterium</taxon>
    </lineage>
</organism>
<dbReference type="OrthoDB" id="4518480at2"/>